<evidence type="ECO:0000313" key="1">
    <source>
        <dbReference type="EMBL" id="EQC26653.1"/>
    </source>
</evidence>
<accession>T0R3M3</accession>
<name>T0R3M3_SAPDV</name>
<gene>
    <name evidence="1" type="ORF">SDRG_15491</name>
</gene>
<organism evidence="1 2">
    <name type="scientific">Saprolegnia diclina (strain VS20)</name>
    <dbReference type="NCBI Taxonomy" id="1156394"/>
    <lineage>
        <taxon>Eukaryota</taxon>
        <taxon>Sar</taxon>
        <taxon>Stramenopiles</taxon>
        <taxon>Oomycota</taxon>
        <taxon>Saprolegniomycetes</taxon>
        <taxon>Saprolegniales</taxon>
        <taxon>Saprolegniaceae</taxon>
        <taxon>Saprolegnia</taxon>
    </lineage>
</organism>
<evidence type="ECO:0000313" key="2">
    <source>
        <dbReference type="Proteomes" id="UP000030762"/>
    </source>
</evidence>
<dbReference type="InParanoid" id="T0R3M3"/>
<dbReference type="SUPFAM" id="SSF52047">
    <property type="entry name" value="RNI-like"/>
    <property type="match status" value="1"/>
</dbReference>
<dbReference type="EMBL" id="JH767225">
    <property type="protein sequence ID" value="EQC26653.1"/>
    <property type="molecule type" value="Genomic_DNA"/>
</dbReference>
<keyword evidence="2" id="KW-1185">Reference proteome</keyword>
<dbReference type="VEuPathDB" id="FungiDB:SDRG_15491"/>
<dbReference type="OMA" id="YLILCET"/>
<sequence length="513" mass="55766">MSESREKKGRATPLDGLVQPHIIEAIATSLDNSVEFNCFLDAVPRSLWTPALTAFVDVTTVAPSSVYDDWPYLILCETDLSPTVVGMLVQTLPLRLLMGFECTIYEAAPLVQLVPSLGPALSSIILAFDDTIMVDGQGQTIADLLLQQCPRMTHILIHAVFNNNNNNNEERVELSNLLAVVAHPRVEQLLLSLHDVHATPRLGHYLASWLLRAPSTSLILRNIIHMDDDAAMAFCDALQANTTLTELVLSRVANLVDLRGRTLPTSLQHLEWATRVGAPDVDDATIEHLAIAVGSTRLKHFGCCVFGRVAQCPAAASMLAQLQSLDVIALPADGVQALIAGLSTVPALTTLALQKSQMTSEDDAVQLMDALATSCPLLSRLNLNEHAMGYDGVAAVLAAAPRLPQLTSLDVSPKFNVMTLPELLYILMELVVAGRHVRELYVKTVMRQMTVNGVRAPLSDGKKVKRAVLRALAMIHDVPFVLNQFPANVEPHVVDALGATAERADRCQLYLNF</sequence>
<dbReference type="InterPro" id="IPR032675">
    <property type="entry name" value="LRR_dom_sf"/>
</dbReference>
<dbReference type="AlphaFoldDB" id="T0R3M3"/>
<dbReference type="Gene3D" id="3.80.10.10">
    <property type="entry name" value="Ribonuclease Inhibitor"/>
    <property type="match status" value="1"/>
</dbReference>
<reference evidence="1 2" key="1">
    <citation type="submission" date="2012-04" db="EMBL/GenBank/DDBJ databases">
        <title>The Genome Sequence of Saprolegnia declina VS20.</title>
        <authorList>
            <consortium name="The Broad Institute Genome Sequencing Platform"/>
            <person name="Russ C."/>
            <person name="Nusbaum C."/>
            <person name="Tyler B."/>
            <person name="van West P."/>
            <person name="Dieguez-Uribeondo J."/>
            <person name="de Bruijn I."/>
            <person name="Tripathy S."/>
            <person name="Jiang R."/>
            <person name="Young S.K."/>
            <person name="Zeng Q."/>
            <person name="Gargeya S."/>
            <person name="Fitzgerald M."/>
            <person name="Haas B."/>
            <person name="Abouelleil A."/>
            <person name="Alvarado L."/>
            <person name="Arachchi H.M."/>
            <person name="Berlin A."/>
            <person name="Chapman S.B."/>
            <person name="Goldberg J."/>
            <person name="Griggs A."/>
            <person name="Gujja S."/>
            <person name="Hansen M."/>
            <person name="Howarth C."/>
            <person name="Imamovic A."/>
            <person name="Larimer J."/>
            <person name="McCowen C."/>
            <person name="Montmayeur A."/>
            <person name="Murphy C."/>
            <person name="Neiman D."/>
            <person name="Pearson M."/>
            <person name="Priest M."/>
            <person name="Roberts A."/>
            <person name="Saif S."/>
            <person name="Shea T."/>
            <person name="Sisk P."/>
            <person name="Sykes S."/>
            <person name="Wortman J."/>
            <person name="Nusbaum C."/>
            <person name="Birren B."/>
        </authorList>
    </citation>
    <scope>NUCLEOTIDE SEQUENCE [LARGE SCALE GENOMIC DNA]</scope>
    <source>
        <strain evidence="1 2">VS20</strain>
    </source>
</reference>
<dbReference type="GeneID" id="19956218"/>
<protein>
    <submittedName>
        <fullName evidence="1">Uncharacterized protein</fullName>
    </submittedName>
</protein>
<dbReference type="Proteomes" id="UP000030762">
    <property type="component" value="Unassembled WGS sequence"/>
</dbReference>
<dbReference type="OrthoDB" id="10426789at2759"/>
<proteinExistence type="predicted"/>
<dbReference type="RefSeq" id="XP_008619888.1">
    <property type="nucleotide sequence ID" value="XM_008621666.1"/>
</dbReference>